<gene>
    <name evidence="1" type="ordered locus">Murru_0686</name>
</gene>
<dbReference type="InterPro" id="IPR041662">
    <property type="entry name" value="SusD-like_2"/>
</dbReference>
<dbReference type="STRING" id="886377.Murru_0686"/>
<name>G2PRU1_ALLRU</name>
<dbReference type="eggNOG" id="COG0521">
    <property type="taxonomic scope" value="Bacteria"/>
</dbReference>
<accession>G2PRU1</accession>
<reference evidence="2" key="1">
    <citation type="submission" date="2011-08" db="EMBL/GenBank/DDBJ databases">
        <title>The complete genome of Muricauda ruestringensis DSM 13258.</title>
        <authorList>
            <person name="Lucas S."/>
            <person name="Han J."/>
            <person name="Lapidus A."/>
            <person name="Bruce D."/>
            <person name="Goodwin L."/>
            <person name="Pitluck S."/>
            <person name="Peters L."/>
            <person name="Kyrpides N."/>
            <person name="Mavromatis K."/>
            <person name="Ivanova N."/>
            <person name="Ovchinnikova G."/>
            <person name="Teshima H."/>
            <person name="Detter J.C."/>
            <person name="Tapia R."/>
            <person name="Han C."/>
            <person name="Land M."/>
            <person name="Hauser L."/>
            <person name="Markowitz V."/>
            <person name="Cheng J.-F."/>
            <person name="Hugenholtz P."/>
            <person name="Woyke T."/>
            <person name="Wu D."/>
            <person name="Spring S."/>
            <person name="Schroeder M."/>
            <person name="Brambilla E."/>
            <person name="Klenk H.-P."/>
            <person name="Eisen J.A."/>
        </authorList>
    </citation>
    <scope>NUCLEOTIDE SEQUENCE [LARGE SCALE GENOMIC DNA]</scope>
    <source>
        <strain evidence="2">DSM 13258 / LMG 19739 / B1</strain>
    </source>
</reference>
<proteinExistence type="predicted"/>
<evidence type="ECO:0000313" key="1">
    <source>
        <dbReference type="EMBL" id="AEM69736.1"/>
    </source>
</evidence>
<reference evidence="1 2" key="2">
    <citation type="journal article" date="2012" name="Stand. Genomic Sci.">
        <title>Complete genome sequence of the facultatively anaerobic, appendaged bacterium Muricauda ruestringensis type strain (B1(T)).</title>
        <authorList>
            <person name="Huntemann M."/>
            <person name="Teshima H."/>
            <person name="Lapidus A."/>
            <person name="Nolan M."/>
            <person name="Lucas S."/>
            <person name="Hammon N."/>
            <person name="Deshpande S."/>
            <person name="Cheng J.F."/>
            <person name="Tapia R."/>
            <person name="Goodwin L.A."/>
            <person name="Pitluck S."/>
            <person name="Liolios K."/>
            <person name="Pagani I."/>
            <person name="Ivanova N."/>
            <person name="Mavromatis K."/>
            <person name="Mikhailova N."/>
            <person name="Pati A."/>
            <person name="Chen A."/>
            <person name="Palaniappan K."/>
            <person name="Land M."/>
            <person name="Hauser L."/>
            <person name="Pan C."/>
            <person name="Brambilla E.M."/>
            <person name="Rohde M."/>
            <person name="Spring S."/>
            <person name="Goker M."/>
            <person name="Detter J.C."/>
            <person name="Bristow J."/>
            <person name="Eisen J.A."/>
            <person name="Markowitz V."/>
            <person name="Hugenholtz P."/>
            <person name="Kyrpides N.C."/>
            <person name="Klenk H.P."/>
            <person name="Woyke T."/>
        </authorList>
    </citation>
    <scope>NUCLEOTIDE SEQUENCE [LARGE SCALE GENOMIC DNA]</scope>
    <source>
        <strain evidence="2">DSM 13258 / LMG 19739 / B1</strain>
    </source>
</reference>
<dbReference type="OrthoDB" id="725917at2"/>
<dbReference type="HOGENOM" id="CLU_025928_3_0_10"/>
<dbReference type="Proteomes" id="UP000008908">
    <property type="component" value="Chromosome"/>
</dbReference>
<keyword evidence="2" id="KW-1185">Reference proteome</keyword>
<evidence type="ECO:0000313" key="2">
    <source>
        <dbReference type="Proteomes" id="UP000008908"/>
    </source>
</evidence>
<dbReference type="KEGG" id="mrs:Murru_0686"/>
<dbReference type="InterPro" id="IPR011990">
    <property type="entry name" value="TPR-like_helical_dom_sf"/>
</dbReference>
<protein>
    <submittedName>
        <fullName evidence="1">Uncharacterized protein</fullName>
    </submittedName>
</protein>
<dbReference type="AlphaFoldDB" id="G2PRU1"/>
<sequence>MKNIGKYITVVFLLAGLLNSCETTDLDLLVSPNDLAADQADPALLLNSIQLAYAGNIYDFSILGGELTRIEYMSGRNYFNNYPGSTLDDVWERTYSSGWGDDEVYSTDYDLGIFSNVQRLEDIDATSDVDYSFHIAVGKTIQAHMLMLITDYIGSAVYSEAGDPDQFPAPVLDDGAAVYASALALLDEAESLFATNPGTVGATDFYYGGDSSLWIKAVNSLRLKAYITTGNTAAFDAVIAGNNYIDEAEEDFQFQYGSRELQPDTRHPNYADDYTPSGADNYRALWLMEYMQNVDDPRLRYYFYRQVAETPGAPGVDPNEETLACSLAVPPIHYQESEWAYCSLPNGYWGRQHGNNEGTPPDGFTRTAIGVYPAAGKFDDSDFAVDEDDPSYDPTVGLGKGGGGAGIQPIILSSYVDFWRADNAMAKGESDAVVADFFESALTKSMAKVKPFAALDPTADLSFEPSGTDVTTWIDGIIADFLAATGDDQMNIFADQYFVTLYGGSAEAYNYYRKTGYPTNLAPNWEANPGPFPRTFLYPQTEVITNPNLTQKTDMTGQVFWDTNPASPAFPEAQ</sequence>
<dbReference type="EMBL" id="CP002999">
    <property type="protein sequence ID" value="AEM69736.1"/>
    <property type="molecule type" value="Genomic_DNA"/>
</dbReference>
<dbReference type="RefSeq" id="WP_014032018.1">
    <property type="nucleotide sequence ID" value="NC_015945.1"/>
</dbReference>
<dbReference type="SUPFAM" id="SSF48452">
    <property type="entry name" value="TPR-like"/>
    <property type="match status" value="1"/>
</dbReference>
<dbReference type="Pfam" id="PF12771">
    <property type="entry name" value="SusD-like_2"/>
    <property type="match status" value="1"/>
</dbReference>
<organism evidence="1 2">
    <name type="scientific">Allomuricauda ruestringensis (strain DSM 13258 / CIP 107369 / LMG 19739 / B1)</name>
    <name type="common">Muricauda ruestringensis</name>
    <dbReference type="NCBI Taxonomy" id="886377"/>
    <lineage>
        <taxon>Bacteria</taxon>
        <taxon>Pseudomonadati</taxon>
        <taxon>Bacteroidota</taxon>
        <taxon>Flavobacteriia</taxon>
        <taxon>Flavobacteriales</taxon>
        <taxon>Flavobacteriaceae</taxon>
        <taxon>Flagellimonas</taxon>
    </lineage>
</organism>
<dbReference type="Gene3D" id="1.25.40.390">
    <property type="match status" value="2"/>
</dbReference>